<dbReference type="InterPro" id="IPR036390">
    <property type="entry name" value="WH_DNA-bd_sf"/>
</dbReference>
<protein>
    <submittedName>
        <fullName evidence="3">Transcriptional regulator, BadM/Rrf2 family</fullName>
    </submittedName>
</protein>
<dbReference type="GO" id="GO:0003700">
    <property type="term" value="F:DNA-binding transcription factor activity"/>
    <property type="evidence" value="ECO:0007669"/>
    <property type="project" value="TreeGrafter"/>
</dbReference>
<dbReference type="SUPFAM" id="SSF53474">
    <property type="entry name" value="alpha/beta-Hydrolases"/>
    <property type="match status" value="1"/>
</dbReference>
<accession>A0A1I5BDB0</accession>
<dbReference type="Gene3D" id="1.10.10.10">
    <property type="entry name" value="Winged helix-like DNA-binding domain superfamily/Winged helix DNA-binding domain"/>
    <property type="match status" value="1"/>
</dbReference>
<reference evidence="3 4" key="1">
    <citation type="submission" date="2016-10" db="EMBL/GenBank/DDBJ databases">
        <authorList>
            <person name="de Groot N.N."/>
        </authorList>
    </citation>
    <scope>NUCLEOTIDE SEQUENCE [LARGE SCALE GENOMIC DNA]</scope>
    <source>
        <strain evidence="3 4">CGMCC 4.1877</strain>
    </source>
</reference>
<feature type="compositionally biased region" description="Low complexity" evidence="2">
    <location>
        <begin position="74"/>
        <end position="114"/>
    </location>
</feature>
<dbReference type="Gene3D" id="3.40.50.1820">
    <property type="entry name" value="alpha/beta hydrolase"/>
    <property type="match status" value="1"/>
</dbReference>
<dbReference type="EMBL" id="FOUY01000020">
    <property type="protein sequence ID" value="SFN72682.1"/>
    <property type="molecule type" value="Genomic_DNA"/>
</dbReference>
<keyword evidence="1" id="KW-0238">DNA-binding</keyword>
<organism evidence="3 4">
    <name type="scientific">Pseudonocardia ammonioxydans</name>
    <dbReference type="NCBI Taxonomy" id="260086"/>
    <lineage>
        <taxon>Bacteria</taxon>
        <taxon>Bacillati</taxon>
        <taxon>Actinomycetota</taxon>
        <taxon>Actinomycetes</taxon>
        <taxon>Pseudonocardiales</taxon>
        <taxon>Pseudonocardiaceae</taxon>
        <taxon>Pseudonocardia</taxon>
    </lineage>
</organism>
<gene>
    <name evidence="3" type="ORF">SAMN05216207_102037</name>
</gene>
<sequence length="441" mass="44043">MSAPAPAAPTVWTPEGTSRGTVVVLPGRGEHPGVYARLGRRLSFDGWTVSVPDLAGPGPAGPVAAALGTGGTRPTGPGPDGPTAIDGPGPAGDLPAPAGGGPAPAADTPVPAAGTPGGAGPVTGVTDPAAAAVNSALDDATGARVLLGSDTGALRVLDLVASGSVRADAVVLAGLPAGDAPTGPAPGDHVAELDARTACPIHRGVLEADPDFRWGELADPVPAPPGPALPDTLPDLPVLWLHGDADPIAPVAAVRALARGTDDLAVVADGVHDVLNDQFHRIVAARLVQFLERVAKGARFVEPAPAAPASGRRAAPLQVSARLDHAMRGLAELVASGDGPVTCEAISRARGVPLNSLVNVMLQLRRAGLVTSRRGCEGGYRLARPAAEITVADVVRATEGSLAAVRDTGPAAPLWADLERTVADFLTTRTLTALTTEAPTP</sequence>
<dbReference type="PANTHER" id="PTHR33221">
    <property type="entry name" value="WINGED HELIX-TURN-HELIX TRANSCRIPTIONAL REGULATOR, RRF2 FAMILY"/>
    <property type="match status" value="1"/>
</dbReference>
<name>A0A1I5BDB0_PSUAM</name>
<dbReference type="PROSITE" id="PS01332">
    <property type="entry name" value="HTH_RRF2_1"/>
    <property type="match status" value="1"/>
</dbReference>
<dbReference type="InterPro" id="IPR030489">
    <property type="entry name" value="TR_Rrf2-type_CS"/>
</dbReference>
<dbReference type="InterPro" id="IPR036388">
    <property type="entry name" value="WH-like_DNA-bd_sf"/>
</dbReference>
<dbReference type="SUPFAM" id="SSF46785">
    <property type="entry name" value="Winged helix' DNA-binding domain"/>
    <property type="match status" value="1"/>
</dbReference>
<dbReference type="GO" id="GO:0003677">
    <property type="term" value="F:DNA binding"/>
    <property type="evidence" value="ECO:0007669"/>
    <property type="project" value="UniProtKB-KW"/>
</dbReference>
<dbReference type="Pfam" id="PF02082">
    <property type="entry name" value="Rrf2"/>
    <property type="match status" value="1"/>
</dbReference>
<proteinExistence type="predicted"/>
<dbReference type="RefSeq" id="WP_093346027.1">
    <property type="nucleotide sequence ID" value="NZ_FOUY01000020.1"/>
</dbReference>
<dbReference type="OrthoDB" id="9806902at2"/>
<evidence type="ECO:0000313" key="3">
    <source>
        <dbReference type="EMBL" id="SFN72682.1"/>
    </source>
</evidence>
<dbReference type="PROSITE" id="PS51197">
    <property type="entry name" value="HTH_RRF2_2"/>
    <property type="match status" value="1"/>
</dbReference>
<evidence type="ECO:0000256" key="1">
    <source>
        <dbReference type="ARBA" id="ARBA00023125"/>
    </source>
</evidence>
<dbReference type="Proteomes" id="UP000199614">
    <property type="component" value="Unassembled WGS sequence"/>
</dbReference>
<evidence type="ECO:0000313" key="4">
    <source>
        <dbReference type="Proteomes" id="UP000199614"/>
    </source>
</evidence>
<dbReference type="AlphaFoldDB" id="A0A1I5BDB0"/>
<dbReference type="InterPro" id="IPR029058">
    <property type="entry name" value="AB_hydrolase_fold"/>
</dbReference>
<dbReference type="InterPro" id="IPR000944">
    <property type="entry name" value="Tscrpt_reg_Rrf2"/>
</dbReference>
<evidence type="ECO:0000256" key="2">
    <source>
        <dbReference type="SAM" id="MobiDB-lite"/>
    </source>
</evidence>
<dbReference type="PANTHER" id="PTHR33221:SF5">
    <property type="entry name" value="HTH-TYPE TRANSCRIPTIONAL REGULATOR ISCR"/>
    <property type="match status" value="1"/>
</dbReference>
<dbReference type="NCBIfam" id="TIGR00738">
    <property type="entry name" value="rrf2_super"/>
    <property type="match status" value="1"/>
</dbReference>
<keyword evidence="4" id="KW-1185">Reference proteome</keyword>
<dbReference type="STRING" id="260086.SAMN05216207_102037"/>
<dbReference type="GO" id="GO:0005829">
    <property type="term" value="C:cytosol"/>
    <property type="evidence" value="ECO:0007669"/>
    <property type="project" value="TreeGrafter"/>
</dbReference>
<feature type="region of interest" description="Disordered" evidence="2">
    <location>
        <begin position="60"/>
        <end position="121"/>
    </location>
</feature>